<feature type="compositionally biased region" description="Low complexity" evidence="1">
    <location>
        <begin position="419"/>
        <end position="432"/>
    </location>
</feature>
<dbReference type="InParanoid" id="A0A2U4B670"/>
<sequence>MSMKANTLRMIEKKDRAGSSMALLSRCIRPGLDYVCTSDLHLDYVYERQKPWLPASSHHISAPGRKEGPGGRRRLCWLAAQHGAEPDGGSGRCASLAAAALARVRAGSWAETGRSPRRTDFLPGVSPRLVPRGSGAASAVDLAVGCGRRGAGGSSSAGKDVTLSERQCQVQVKKKRRGVRRSGVRKPDFLFTEPPPIAPEFNPEGASRHRPHRKSLGLAPRRPASRAASQTGTPRLALARLSLRARLRFPAEPDLGRSSGCAQERPGGLGPAPLRAAGLRVGRGRSPGASARTEPRHSRRRAQVEVFCGPLTPGPKAGRAPGYPGKVYFRASLPRPACALPSSPRVQFVFFVFFPRRFSVPPSLCGTRPPPTPRANWRALCACPGGVAAGPGAVSPTGRGPRGGPPCRQEQRGREMRGTSRTGRGPRQRPGPASLPICRTKAAEAAELRWRPSTGCKQNQTKRGERKSEMALLKMEPRPLGRLSFLCLLLRLLRVSSPSTPLSSALLPVISTPSPLCFSD</sequence>
<gene>
    <name evidence="3" type="primary">LOC109549629</name>
</gene>
<feature type="region of interest" description="Disordered" evidence="1">
    <location>
        <begin position="254"/>
        <end position="300"/>
    </location>
</feature>
<accession>A0A2U4B670</accession>
<dbReference type="OrthoDB" id="10510202at2759"/>
<proteinExistence type="predicted"/>
<protein>
    <submittedName>
        <fullName evidence="3">Translation initiation factor IF-2-like</fullName>
    </submittedName>
</protein>
<keyword evidence="2" id="KW-1185">Reference proteome</keyword>
<feature type="compositionally biased region" description="Basic and acidic residues" evidence="1">
    <location>
        <begin position="409"/>
        <end position="418"/>
    </location>
</feature>
<evidence type="ECO:0000313" key="3">
    <source>
        <dbReference type="RefSeq" id="XP_019788720.2"/>
    </source>
</evidence>
<reference evidence="3" key="1">
    <citation type="submission" date="2025-08" db="UniProtKB">
        <authorList>
            <consortium name="RefSeq"/>
        </authorList>
    </citation>
    <scope>IDENTIFICATION</scope>
    <source>
        <tissue evidence="3">Spleen</tissue>
    </source>
</reference>
<dbReference type="AlphaFoldDB" id="A0A2U4B670"/>
<feature type="region of interest" description="Disordered" evidence="1">
    <location>
        <begin position="186"/>
        <end position="236"/>
    </location>
</feature>
<evidence type="ECO:0000313" key="2">
    <source>
        <dbReference type="Proteomes" id="UP000245320"/>
    </source>
</evidence>
<feature type="region of interest" description="Disordered" evidence="1">
    <location>
        <begin position="392"/>
        <end position="435"/>
    </location>
</feature>
<name>A0A2U4B670_TURTR</name>
<organism evidence="2 3">
    <name type="scientific">Tursiops truncatus</name>
    <name type="common">Atlantic bottle-nosed dolphin</name>
    <name type="synonym">Delphinus truncatus</name>
    <dbReference type="NCBI Taxonomy" id="9739"/>
    <lineage>
        <taxon>Eukaryota</taxon>
        <taxon>Metazoa</taxon>
        <taxon>Chordata</taxon>
        <taxon>Craniata</taxon>
        <taxon>Vertebrata</taxon>
        <taxon>Euteleostomi</taxon>
        <taxon>Mammalia</taxon>
        <taxon>Eutheria</taxon>
        <taxon>Laurasiatheria</taxon>
        <taxon>Artiodactyla</taxon>
        <taxon>Whippomorpha</taxon>
        <taxon>Cetacea</taxon>
        <taxon>Odontoceti</taxon>
        <taxon>Delphinidae</taxon>
        <taxon>Tursiops</taxon>
    </lineage>
</organism>
<feature type="compositionally biased region" description="Low complexity" evidence="1">
    <location>
        <begin position="219"/>
        <end position="236"/>
    </location>
</feature>
<dbReference type="Proteomes" id="UP000245320">
    <property type="component" value="Chromosome 2"/>
</dbReference>
<feature type="compositionally biased region" description="Low complexity" evidence="1">
    <location>
        <begin position="271"/>
        <end position="280"/>
    </location>
</feature>
<evidence type="ECO:0000256" key="1">
    <source>
        <dbReference type="SAM" id="MobiDB-lite"/>
    </source>
</evidence>
<dbReference type="RefSeq" id="XP_019788720.2">
    <property type="nucleotide sequence ID" value="XM_019933161.2"/>
</dbReference>